<feature type="chain" id="PRO_5045419458" description="DUF4837 family protein" evidence="1">
    <location>
        <begin position="21"/>
        <end position="311"/>
    </location>
</feature>
<accession>A0ABW5KZK0</accession>
<protein>
    <recommendedName>
        <fullName evidence="4">DUF4837 family protein</fullName>
    </recommendedName>
</protein>
<keyword evidence="1" id="KW-0732">Signal</keyword>
<evidence type="ECO:0000313" key="3">
    <source>
        <dbReference type="Proteomes" id="UP001597440"/>
    </source>
</evidence>
<comment type="caution">
    <text evidence="2">The sequence shown here is derived from an EMBL/GenBank/DDBJ whole genome shotgun (WGS) entry which is preliminary data.</text>
</comment>
<organism evidence="2 3">
    <name type="scientific">Sphingobacterium tabacisoli</name>
    <dbReference type="NCBI Taxonomy" id="2044855"/>
    <lineage>
        <taxon>Bacteria</taxon>
        <taxon>Pseudomonadati</taxon>
        <taxon>Bacteroidota</taxon>
        <taxon>Sphingobacteriia</taxon>
        <taxon>Sphingobacteriales</taxon>
        <taxon>Sphingobacteriaceae</taxon>
        <taxon>Sphingobacterium</taxon>
    </lineage>
</organism>
<dbReference type="EMBL" id="JBHULD010000008">
    <property type="protein sequence ID" value="MFD2554387.1"/>
    <property type="molecule type" value="Genomic_DNA"/>
</dbReference>
<sequence>MKKAVVLLRGFILICMPFVAAGQQRCFIVDMDSVSADYKITHFTLSTQELYGIDLDIDVFNVLPILKENPRFDSEYLMAPTRYLFTFSVLPVFDGKSKWIEYDQKPDDIDYLSFERLQTLGRKTLHDLPYVDVPAQYGILFKKGNKYYRSRASFLQVFYVQDYPDVFTIPRHVIDINQPLLTIKQMKGIYENEFKGGEFPIVPGVYARKYDNYSLERFYLSSKPALQNGEVGYQFWTFVPWGRVMDDHEWERGIDRFVYVPGKGIVGGSYDFYFKDPLSREYKPVARRKINMLEFKQNIFDEKVMLAKEVQ</sequence>
<proteinExistence type="predicted"/>
<gene>
    <name evidence="2" type="ORF">ACFSQW_08290</name>
</gene>
<dbReference type="RefSeq" id="WP_210355819.1">
    <property type="nucleotide sequence ID" value="NZ_JAEQMU010000006.1"/>
</dbReference>
<feature type="signal peptide" evidence="1">
    <location>
        <begin position="1"/>
        <end position="20"/>
    </location>
</feature>
<keyword evidence="3" id="KW-1185">Reference proteome</keyword>
<evidence type="ECO:0000313" key="2">
    <source>
        <dbReference type="EMBL" id="MFD2554387.1"/>
    </source>
</evidence>
<name>A0ABW5KZK0_9SPHI</name>
<reference evidence="3" key="1">
    <citation type="journal article" date="2019" name="Int. J. Syst. Evol. Microbiol.">
        <title>The Global Catalogue of Microorganisms (GCM) 10K type strain sequencing project: providing services to taxonomists for standard genome sequencing and annotation.</title>
        <authorList>
            <consortium name="The Broad Institute Genomics Platform"/>
            <consortium name="The Broad Institute Genome Sequencing Center for Infectious Disease"/>
            <person name="Wu L."/>
            <person name="Ma J."/>
        </authorList>
    </citation>
    <scope>NUCLEOTIDE SEQUENCE [LARGE SCALE GENOMIC DNA]</scope>
    <source>
        <strain evidence="3">KCTC 52298</strain>
    </source>
</reference>
<evidence type="ECO:0008006" key="4">
    <source>
        <dbReference type="Google" id="ProtNLM"/>
    </source>
</evidence>
<evidence type="ECO:0000256" key="1">
    <source>
        <dbReference type="SAM" id="SignalP"/>
    </source>
</evidence>
<dbReference type="Proteomes" id="UP001597440">
    <property type="component" value="Unassembled WGS sequence"/>
</dbReference>